<keyword evidence="4 5" id="KW-0833">Ubl conjugation pathway</keyword>
<dbReference type="InterPro" id="IPR012675">
    <property type="entry name" value="Beta-grasp_dom_sf"/>
</dbReference>
<feature type="modified residue" description="1-thioglycine" evidence="5">
    <location>
        <position position="116"/>
    </location>
</feature>
<evidence type="ECO:0000256" key="1">
    <source>
        <dbReference type="ARBA" id="ARBA00022490"/>
    </source>
</evidence>
<reference evidence="8" key="1">
    <citation type="journal article" date="2020" name="Stud. Mycol.">
        <title>101 Dothideomycetes genomes: A test case for predicting lifestyles and emergence of pathogens.</title>
        <authorList>
            <person name="Haridas S."/>
            <person name="Albert R."/>
            <person name="Binder M."/>
            <person name="Bloem J."/>
            <person name="LaButti K."/>
            <person name="Salamov A."/>
            <person name="Andreopoulos B."/>
            <person name="Baker S."/>
            <person name="Barry K."/>
            <person name="Bills G."/>
            <person name="Bluhm B."/>
            <person name="Cannon C."/>
            <person name="Castanera R."/>
            <person name="Culley D."/>
            <person name="Daum C."/>
            <person name="Ezra D."/>
            <person name="Gonzalez J."/>
            <person name="Henrissat B."/>
            <person name="Kuo A."/>
            <person name="Liang C."/>
            <person name="Lipzen A."/>
            <person name="Lutzoni F."/>
            <person name="Magnuson J."/>
            <person name="Mondo S."/>
            <person name="Nolan M."/>
            <person name="Ohm R."/>
            <person name="Pangilinan J."/>
            <person name="Park H.-J."/>
            <person name="Ramirez L."/>
            <person name="Alfaro M."/>
            <person name="Sun H."/>
            <person name="Tritt A."/>
            <person name="Yoshinaga Y."/>
            <person name="Zwiers L.-H."/>
            <person name="Turgeon B."/>
            <person name="Goodwin S."/>
            <person name="Spatafora J."/>
            <person name="Crous P."/>
            <person name="Grigoriev I."/>
        </authorList>
    </citation>
    <scope>NUCLEOTIDE SEQUENCE [LARGE SCALE GENOMIC DNA]</scope>
    <source>
        <strain evidence="8">CBS 304.66</strain>
    </source>
</reference>
<dbReference type="PANTHER" id="PTHR14986">
    <property type="entry name" value="RURM1 PROTEIN"/>
    <property type="match status" value="1"/>
</dbReference>
<proteinExistence type="inferred from homology"/>
<dbReference type="InterPro" id="IPR016155">
    <property type="entry name" value="Mopterin_synth/thiamin_S_b"/>
</dbReference>
<dbReference type="InterPro" id="IPR015221">
    <property type="entry name" value="Urm1"/>
</dbReference>
<comment type="function">
    <text evidence="5">Acts as a sulfur carrier required for 2-thiolation of mcm(5)S(2)U at tRNA wobble positions of cytosolic tRNA(Lys), tRNA(Glu) and tRNA(Gln). Serves as sulfur donor in tRNA 2-thiolation reaction by being thiocarboxylated (-COSH) at its C-terminus by the MOCS3 homolog UBA4. The sulfur is then transferred to tRNA to form 2-thiolation of mcm(5)S(2)U. Prior mcm(5) tRNA modification by the elongator complex is required for 2-thiolation. Also acts as a ubiquitin-like protein (UBL) that is covalently conjugated via an isopeptide bond to lysine residues of target proteins such as AHP1. The thiocarboxylated form serves as substrate for conjugation and oxidative stress specifically induces the formation of UBL-protein conjugates.</text>
</comment>
<dbReference type="EMBL" id="ML986581">
    <property type="protein sequence ID" value="KAF2269746.1"/>
    <property type="molecule type" value="Genomic_DNA"/>
</dbReference>
<feature type="cross-link" description="Glycyl lysine isopeptide (Gly-Lys) (interchain with K-? in acceptor proteins)" evidence="5">
    <location>
        <position position="116"/>
    </location>
</feature>
<evidence type="ECO:0000256" key="4">
    <source>
        <dbReference type="ARBA" id="ARBA00022786"/>
    </source>
</evidence>
<keyword evidence="8" id="KW-1185">Reference proteome</keyword>
<dbReference type="OrthoDB" id="10248987at2759"/>
<dbReference type="HAMAP" id="MF_03048">
    <property type="entry name" value="Urm1"/>
    <property type="match status" value="1"/>
</dbReference>
<keyword evidence="2 5" id="KW-1017">Isopeptide bond</keyword>
<dbReference type="SUPFAM" id="SSF54285">
    <property type="entry name" value="MoaD/ThiS"/>
    <property type="match status" value="1"/>
</dbReference>
<gene>
    <name evidence="5" type="primary">URM1</name>
    <name evidence="7" type="ORF">CC78DRAFT_528919</name>
</gene>
<keyword evidence="3 5" id="KW-0819">tRNA processing</keyword>
<evidence type="ECO:0000256" key="3">
    <source>
        <dbReference type="ARBA" id="ARBA00022694"/>
    </source>
</evidence>
<keyword evidence="1 5" id="KW-0963">Cytoplasm</keyword>
<dbReference type="GO" id="GO:0005829">
    <property type="term" value="C:cytosol"/>
    <property type="evidence" value="ECO:0007669"/>
    <property type="project" value="UniProtKB-UniRule"/>
</dbReference>
<dbReference type="GO" id="GO:0034227">
    <property type="term" value="P:tRNA thio-modification"/>
    <property type="evidence" value="ECO:0007669"/>
    <property type="project" value="UniProtKB-UniRule"/>
</dbReference>
<comment type="subcellular location">
    <subcellularLocation>
        <location evidence="5 6">Cytoplasm</location>
    </subcellularLocation>
</comment>
<evidence type="ECO:0000313" key="8">
    <source>
        <dbReference type="Proteomes" id="UP000800093"/>
    </source>
</evidence>
<dbReference type="CDD" id="cd01764">
    <property type="entry name" value="Ubl_Urm1"/>
    <property type="match status" value="1"/>
</dbReference>
<evidence type="ECO:0000313" key="7">
    <source>
        <dbReference type="EMBL" id="KAF2269746.1"/>
    </source>
</evidence>
<organism evidence="7 8">
    <name type="scientific">Lojkania enalia</name>
    <dbReference type="NCBI Taxonomy" id="147567"/>
    <lineage>
        <taxon>Eukaryota</taxon>
        <taxon>Fungi</taxon>
        <taxon>Dikarya</taxon>
        <taxon>Ascomycota</taxon>
        <taxon>Pezizomycotina</taxon>
        <taxon>Dothideomycetes</taxon>
        <taxon>Pleosporomycetidae</taxon>
        <taxon>Pleosporales</taxon>
        <taxon>Pleosporales incertae sedis</taxon>
        <taxon>Lojkania</taxon>
    </lineage>
</organism>
<protein>
    <recommendedName>
        <fullName evidence="5 6">Ubiquitin-related modifier 1</fullName>
    </recommendedName>
</protein>
<dbReference type="Pfam" id="PF09138">
    <property type="entry name" value="Urm1"/>
    <property type="match status" value="1"/>
</dbReference>
<sequence>MGNIKFSVEFSGGLQDLFGQKKIPIPSDKNEDQIQLPKLLPGESLKLKHVIDGLAAKLKGRNAKLKLFVQGDKGFYEVTPGILVLINDSDWELEGEYEYEIQSGDQVLFVSTLHGG</sequence>
<dbReference type="GO" id="GO:0032447">
    <property type="term" value="P:protein urmylation"/>
    <property type="evidence" value="ECO:0007669"/>
    <property type="project" value="UniProtKB-UniRule"/>
</dbReference>
<dbReference type="AlphaFoldDB" id="A0A9P4NAT4"/>
<comment type="similarity">
    <text evidence="5 6">Belongs to the URM1 family.</text>
</comment>
<evidence type="ECO:0000256" key="2">
    <source>
        <dbReference type="ARBA" id="ARBA00022499"/>
    </source>
</evidence>
<comment type="caution">
    <text evidence="7">The sequence shown here is derived from an EMBL/GenBank/DDBJ whole genome shotgun (WGS) entry which is preliminary data.</text>
</comment>
<dbReference type="Proteomes" id="UP000800093">
    <property type="component" value="Unassembled WGS sequence"/>
</dbReference>
<dbReference type="GO" id="GO:0002098">
    <property type="term" value="P:tRNA wobble uridine modification"/>
    <property type="evidence" value="ECO:0007669"/>
    <property type="project" value="UniProtKB-UniRule"/>
</dbReference>
<comment type="PTM">
    <text evidence="5">C-terminal thiocarboxylation occurs in 2 steps, it is first acyl-adenylated (-COAMP) via the hesA/moeB/thiF part of UBA4, then thiocarboxylated (-COSH) via the rhodanese domain of UBA4.</text>
</comment>
<dbReference type="Gene3D" id="3.10.20.30">
    <property type="match status" value="1"/>
</dbReference>
<name>A0A9P4NAT4_9PLEO</name>
<comment type="pathway">
    <text evidence="5 6">tRNA modification; 5-methoxycarbonylmethyl-2-thiouridine-tRNA biosynthesis.</text>
</comment>
<accession>A0A9P4NAT4</accession>
<evidence type="ECO:0000256" key="5">
    <source>
        <dbReference type="HAMAP-Rule" id="MF_03048"/>
    </source>
</evidence>
<evidence type="ECO:0000256" key="6">
    <source>
        <dbReference type="RuleBase" id="RU361182"/>
    </source>
</evidence>